<dbReference type="EMBL" id="CP058627">
    <property type="protein sequence ID" value="QLG87670.1"/>
    <property type="molecule type" value="Genomic_DNA"/>
</dbReference>
<proteinExistence type="predicted"/>
<dbReference type="AlphaFoldDB" id="A0A7H9BG37"/>
<keyword evidence="2" id="KW-1185">Reference proteome</keyword>
<sequence>MSFRCHLEDVELNVEIDYEPAQNGGLTDPSWDASLEVTEIKTLHGDDISSIINRDQLVQIESQIWDAIKEEREADEAERYERRAA</sequence>
<reference evidence="1 2" key="1">
    <citation type="submission" date="2020-07" db="EMBL/GenBank/DDBJ databases">
        <title>Complete genome sequence of Chitinibacter sp. 2T18.</title>
        <authorList>
            <person name="Bae J.-W."/>
            <person name="Choi J.-W."/>
        </authorList>
    </citation>
    <scope>NUCLEOTIDE SEQUENCE [LARGE SCALE GENOMIC DNA]</scope>
    <source>
        <strain evidence="1 2">2T18</strain>
    </source>
</reference>
<organism evidence="1 2">
    <name type="scientific">Chitinibacter bivalviorum</name>
    <dbReference type="NCBI Taxonomy" id="2739434"/>
    <lineage>
        <taxon>Bacteria</taxon>
        <taxon>Pseudomonadati</taxon>
        <taxon>Pseudomonadota</taxon>
        <taxon>Betaproteobacteria</taxon>
        <taxon>Neisseriales</taxon>
        <taxon>Chitinibacteraceae</taxon>
        <taxon>Chitinibacter</taxon>
    </lineage>
</organism>
<protein>
    <submittedName>
        <fullName evidence="1">Uncharacterized protein</fullName>
    </submittedName>
</protein>
<evidence type="ECO:0000313" key="2">
    <source>
        <dbReference type="Proteomes" id="UP000509597"/>
    </source>
</evidence>
<dbReference type="RefSeq" id="WP_179357751.1">
    <property type="nucleotide sequence ID" value="NZ_CP058627.1"/>
</dbReference>
<evidence type="ECO:0000313" key="1">
    <source>
        <dbReference type="EMBL" id="QLG87670.1"/>
    </source>
</evidence>
<accession>A0A7H9BG37</accession>
<gene>
    <name evidence="1" type="ORF">HQ393_05040</name>
</gene>
<name>A0A7H9BG37_9NEIS</name>
<dbReference type="Proteomes" id="UP000509597">
    <property type="component" value="Chromosome"/>
</dbReference>
<dbReference type="KEGG" id="chiz:HQ393_05040"/>